<reference evidence="2" key="2">
    <citation type="journal article" date="2015" name="Fish Shellfish Immunol.">
        <title>Early steps in the European eel (Anguilla anguilla)-Vibrio vulnificus interaction in the gills: Role of the RtxA13 toxin.</title>
        <authorList>
            <person name="Callol A."/>
            <person name="Pajuelo D."/>
            <person name="Ebbesson L."/>
            <person name="Teles M."/>
            <person name="MacKenzie S."/>
            <person name="Amaro C."/>
        </authorList>
    </citation>
    <scope>NUCLEOTIDE SEQUENCE</scope>
</reference>
<sequence>MCLWVCCMCVCKCVCTCLSVCVCVCMHVFMRVYMCVCVCTRVHVLTIQVTSHSSPTHRWLSQHCQTSLVTQTLSLLPGQ</sequence>
<dbReference type="EMBL" id="GBXM01101263">
    <property type="protein sequence ID" value="JAH07314.1"/>
    <property type="molecule type" value="Transcribed_RNA"/>
</dbReference>
<keyword evidence="1" id="KW-0732">Signal</keyword>
<reference evidence="2" key="1">
    <citation type="submission" date="2014-11" db="EMBL/GenBank/DDBJ databases">
        <authorList>
            <person name="Amaro Gonzalez C."/>
        </authorList>
    </citation>
    <scope>NUCLEOTIDE SEQUENCE</scope>
</reference>
<evidence type="ECO:0000313" key="2">
    <source>
        <dbReference type="EMBL" id="JAH07314.1"/>
    </source>
</evidence>
<accession>A0A0E9PS54</accession>
<dbReference type="AlphaFoldDB" id="A0A0E9PS54"/>
<organism evidence="2">
    <name type="scientific">Anguilla anguilla</name>
    <name type="common">European freshwater eel</name>
    <name type="synonym">Muraena anguilla</name>
    <dbReference type="NCBI Taxonomy" id="7936"/>
    <lineage>
        <taxon>Eukaryota</taxon>
        <taxon>Metazoa</taxon>
        <taxon>Chordata</taxon>
        <taxon>Craniata</taxon>
        <taxon>Vertebrata</taxon>
        <taxon>Euteleostomi</taxon>
        <taxon>Actinopterygii</taxon>
        <taxon>Neopterygii</taxon>
        <taxon>Teleostei</taxon>
        <taxon>Anguilliformes</taxon>
        <taxon>Anguillidae</taxon>
        <taxon>Anguilla</taxon>
    </lineage>
</organism>
<protein>
    <recommendedName>
        <fullName evidence="3">Secreted protein</fullName>
    </recommendedName>
</protein>
<feature type="chain" id="PRO_5002430795" description="Secreted protein" evidence="1">
    <location>
        <begin position="18"/>
        <end position="79"/>
    </location>
</feature>
<feature type="signal peptide" evidence="1">
    <location>
        <begin position="1"/>
        <end position="17"/>
    </location>
</feature>
<name>A0A0E9PS54_ANGAN</name>
<evidence type="ECO:0008006" key="3">
    <source>
        <dbReference type="Google" id="ProtNLM"/>
    </source>
</evidence>
<evidence type="ECO:0000256" key="1">
    <source>
        <dbReference type="SAM" id="SignalP"/>
    </source>
</evidence>
<proteinExistence type="predicted"/>